<protein>
    <submittedName>
        <fullName evidence="2">Uncharacterized protein</fullName>
    </submittedName>
</protein>
<evidence type="ECO:0000256" key="1">
    <source>
        <dbReference type="SAM" id="MobiDB-lite"/>
    </source>
</evidence>
<dbReference type="AlphaFoldDB" id="A0AAN7Q4W7"/>
<reference evidence="2 3" key="1">
    <citation type="journal article" date="2023" name="Hortic Res">
        <title>Pangenome of water caltrop reveals structural variations and asymmetric subgenome divergence after allopolyploidization.</title>
        <authorList>
            <person name="Zhang X."/>
            <person name="Chen Y."/>
            <person name="Wang L."/>
            <person name="Yuan Y."/>
            <person name="Fang M."/>
            <person name="Shi L."/>
            <person name="Lu R."/>
            <person name="Comes H.P."/>
            <person name="Ma Y."/>
            <person name="Chen Y."/>
            <person name="Huang G."/>
            <person name="Zhou Y."/>
            <person name="Zheng Z."/>
            <person name="Qiu Y."/>
        </authorList>
    </citation>
    <scope>NUCLEOTIDE SEQUENCE [LARGE SCALE GENOMIC DNA]</scope>
    <source>
        <tissue evidence="2">Roots</tissue>
    </source>
</reference>
<feature type="compositionally biased region" description="Basic and acidic residues" evidence="1">
    <location>
        <begin position="127"/>
        <end position="137"/>
    </location>
</feature>
<comment type="caution">
    <text evidence="2">The sequence shown here is derived from an EMBL/GenBank/DDBJ whole genome shotgun (WGS) entry which is preliminary data.</text>
</comment>
<sequence>MAEGEPCGDAASVVRVAAGHPPPALPGAPETLHAHRAVAGAVVGVNRREIHDHRMPVWLRRRTFYGGVVVGGVAHRKGEGLVQVEGEAGEGFVLFGKDWKVSIHGKWGLGMDETSAPTSTGTGKGLACDREGMEKVK</sequence>
<dbReference type="Proteomes" id="UP001345219">
    <property type="component" value="Chromosome 17"/>
</dbReference>
<gene>
    <name evidence="2" type="ORF">SAY87_022897</name>
</gene>
<keyword evidence="3" id="KW-1185">Reference proteome</keyword>
<evidence type="ECO:0000313" key="3">
    <source>
        <dbReference type="Proteomes" id="UP001345219"/>
    </source>
</evidence>
<dbReference type="EMBL" id="JAXIOK010000011">
    <property type="protein sequence ID" value="KAK4759766.1"/>
    <property type="molecule type" value="Genomic_DNA"/>
</dbReference>
<feature type="region of interest" description="Disordered" evidence="1">
    <location>
        <begin position="114"/>
        <end position="137"/>
    </location>
</feature>
<organism evidence="2 3">
    <name type="scientific">Trapa incisa</name>
    <dbReference type="NCBI Taxonomy" id="236973"/>
    <lineage>
        <taxon>Eukaryota</taxon>
        <taxon>Viridiplantae</taxon>
        <taxon>Streptophyta</taxon>
        <taxon>Embryophyta</taxon>
        <taxon>Tracheophyta</taxon>
        <taxon>Spermatophyta</taxon>
        <taxon>Magnoliopsida</taxon>
        <taxon>eudicotyledons</taxon>
        <taxon>Gunneridae</taxon>
        <taxon>Pentapetalae</taxon>
        <taxon>rosids</taxon>
        <taxon>malvids</taxon>
        <taxon>Myrtales</taxon>
        <taxon>Lythraceae</taxon>
        <taxon>Trapa</taxon>
    </lineage>
</organism>
<proteinExistence type="predicted"/>
<name>A0AAN7Q4W7_9MYRT</name>
<accession>A0AAN7Q4W7</accession>
<evidence type="ECO:0000313" key="2">
    <source>
        <dbReference type="EMBL" id="KAK4759766.1"/>
    </source>
</evidence>